<proteinExistence type="predicted"/>
<dbReference type="InterPro" id="IPR050117">
    <property type="entry name" value="MAPK"/>
</dbReference>
<organism evidence="5 6">
    <name type="scientific">Tetradesmus obliquus</name>
    <name type="common">Green alga</name>
    <name type="synonym">Acutodesmus obliquus</name>
    <dbReference type="NCBI Taxonomy" id="3088"/>
    <lineage>
        <taxon>Eukaryota</taxon>
        <taxon>Viridiplantae</taxon>
        <taxon>Chlorophyta</taxon>
        <taxon>core chlorophytes</taxon>
        <taxon>Chlorophyceae</taxon>
        <taxon>CS clade</taxon>
        <taxon>Sphaeropleales</taxon>
        <taxon>Scenedesmaceae</taxon>
        <taxon>Tetradesmus</taxon>
    </lineage>
</organism>
<dbReference type="EMBL" id="FNXT01000047">
    <property type="protein sequence ID" value="SZX60160.1"/>
    <property type="molecule type" value="Genomic_DNA"/>
</dbReference>
<dbReference type="Gene3D" id="1.10.510.10">
    <property type="entry name" value="Transferase(Phosphotransferase) domain 1"/>
    <property type="match status" value="1"/>
</dbReference>
<dbReference type="InterPro" id="IPR011009">
    <property type="entry name" value="Kinase-like_dom_sf"/>
</dbReference>
<dbReference type="Pfam" id="PF00069">
    <property type="entry name" value="Pkinase"/>
    <property type="match status" value="1"/>
</dbReference>
<dbReference type="CDD" id="cd07831">
    <property type="entry name" value="STKc_MOK"/>
    <property type="match status" value="1"/>
</dbReference>
<dbReference type="PANTHER" id="PTHR24055">
    <property type="entry name" value="MITOGEN-ACTIVATED PROTEIN KINASE"/>
    <property type="match status" value="1"/>
</dbReference>
<dbReference type="PROSITE" id="PS50011">
    <property type="entry name" value="PROTEIN_KINASE_DOM"/>
    <property type="match status" value="1"/>
</dbReference>
<feature type="region of interest" description="Disordered" evidence="3">
    <location>
        <begin position="502"/>
        <end position="566"/>
    </location>
</feature>
<name>A0A383V5E3_TETOB</name>
<dbReference type="GO" id="GO:0004672">
    <property type="term" value="F:protein kinase activity"/>
    <property type="evidence" value="ECO:0007669"/>
    <property type="project" value="InterPro"/>
</dbReference>
<feature type="compositionally biased region" description="Low complexity" evidence="3">
    <location>
        <begin position="413"/>
        <end position="427"/>
    </location>
</feature>
<keyword evidence="2" id="KW-0067">ATP-binding</keyword>
<dbReference type="Gene3D" id="3.30.200.20">
    <property type="entry name" value="Phosphorylase Kinase, domain 1"/>
    <property type="match status" value="1"/>
</dbReference>
<feature type="domain" description="Protein kinase" evidence="4">
    <location>
        <begin position="4"/>
        <end position="287"/>
    </location>
</feature>
<feature type="compositionally biased region" description="Low complexity" evidence="3">
    <location>
        <begin position="502"/>
        <end position="520"/>
    </location>
</feature>
<feature type="compositionally biased region" description="Low complexity" evidence="3">
    <location>
        <begin position="645"/>
        <end position="658"/>
    </location>
</feature>
<dbReference type="SMART" id="SM00220">
    <property type="entry name" value="S_TKc"/>
    <property type="match status" value="1"/>
</dbReference>
<dbReference type="FunFam" id="3.30.200.20:FF:000271">
    <property type="entry name" value="MAPK/MAK/MRK overlapping kinase"/>
    <property type="match status" value="1"/>
</dbReference>
<evidence type="ECO:0000313" key="5">
    <source>
        <dbReference type="EMBL" id="SZX60160.1"/>
    </source>
</evidence>
<reference evidence="5 6" key="1">
    <citation type="submission" date="2016-10" db="EMBL/GenBank/DDBJ databases">
        <authorList>
            <person name="Cai Z."/>
        </authorList>
    </citation>
    <scope>NUCLEOTIDE SEQUENCE [LARGE SCALE GENOMIC DNA]</scope>
</reference>
<keyword evidence="6" id="KW-1185">Reference proteome</keyword>
<accession>A0A383V5E3</accession>
<dbReference type="Proteomes" id="UP000256970">
    <property type="component" value="Unassembled WGS sequence"/>
</dbReference>
<evidence type="ECO:0000259" key="4">
    <source>
        <dbReference type="PROSITE" id="PS50011"/>
    </source>
</evidence>
<feature type="compositionally biased region" description="Low complexity" evidence="3">
    <location>
        <begin position="528"/>
        <end position="566"/>
    </location>
</feature>
<evidence type="ECO:0000256" key="3">
    <source>
        <dbReference type="SAM" id="MobiDB-lite"/>
    </source>
</evidence>
<feature type="region of interest" description="Disordered" evidence="3">
    <location>
        <begin position="374"/>
        <end position="427"/>
    </location>
</feature>
<dbReference type="InterPro" id="IPR008271">
    <property type="entry name" value="Ser/Thr_kinase_AS"/>
</dbReference>
<evidence type="ECO:0000256" key="1">
    <source>
        <dbReference type="ARBA" id="ARBA00022741"/>
    </source>
</evidence>
<protein>
    <recommendedName>
        <fullName evidence="4">Protein kinase domain-containing protein</fullName>
    </recommendedName>
</protein>
<evidence type="ECO:0000313" key="6">
    <source>
        <dbReference type="Proteomes" id="UP000256970"/>
    </source>
</evidence>
<dbReference type="FunFam" id="1.10.510.10:FF:000773">
    <property type="entry name" value="MOK protein kinase"/>
    <property type="match status" value="1"/>
</dbReference>
<dbReference type="PROSITE" id="PS00108">
    <property type="entry name" value="PROTEIN_KINASE_ST"/>
    <property type="match status" value="1"/>
</dbReference>
<gene>
    <name evidence="5" type="ORF">BQ4739_LOCUS738</name>
</gene>
<dbReference type="AlphaFoldDB" id="A0A383V5E3"/>
<feature type="region of interest" description="Disordered" evidence="3">
    <location>
        <begin position="638"/>
        <end position="674"/>
    </location>
</feature>
<dbReference type="STRING" id="3088.A0A383V5E3"/>
<keyword evidence="1" id="KW-0547">Nucleotide-binding</keyword>
<dbReference type="GO" id="GO:0005524">
    <property type="term" value="F:ATP binding"/>
    <property type="evidence" value="ECO:0007669"/>
    <property type="project" value="UniProtKB-KW"/>
</dbReference>
<evidence type="ECO:0000256" key="2">
    <source>
        <dbReference type="ARBA" id="ARBA00022840"/>
    </source>
</evidence>
<dbReference type="SUPFAM" id="SSF56112">
    <property type="entry name" value="Protein kinase-like (PK-like)"/>
    <property type="match status" value="1"/>
</dbReference>
<feature type="compositionally biased region" description="Low complexity" evidence="3">
    <location>
        <begin position="397"/>
        <end position="406"/>
    </location>
</feature>
<sequence>MHKYRLVAKKGEGTFSEVLKAQCIKNGKYVAIKCMKNHFDSLDQVNNLREIQALRRLSPHPHIIQLLEVLYDQPTGRLALVFELMDMNIYELIRGRRHYVAEDRVRSYLYQLMKSLDHMHRNGIFHRDIKPENILIMDDCLKLADFGSCRGIYSKQPYTEYISTRWYRAPECLLTDGYYNYKMDMWGVGCVMFEVVALYPLFPGNNELDQIQKIHAIMGTPPPELLAKLKKRSCHSSSFDFPACEGSGLAKLLSHVHPECADLISKLLAYNPDERLSARQALRHPYFRDLRDQEKRLRAAMQPDIAGSYLAMDSDRGSHATAAMGQALSADGLLPAGSGLSELQAGAVQQPALSSFTTAMRVSNGAPAAAAEHAGGGAAAGKSLPAITGSSMKVHGHGQQQQQGSHPMHHQHLQQQPQQQQQQALQQQLEGLHITGAATMRDKEGSLGLLAGEVSAASAALHVPGLGVQASMDSVWEEGSEMIGAAAGSGPGQLLPPLLSKAAAASHQQLQQQQAQQQAQPRRSSHLGQGTRQQPPQQGSSIKAAAAAGSHHHAGQGYSNHSHSSNASNALAAKASMMQSQAARGAAAGNPGIQVSSARYSKHGIGSTSSSSLQAPGSLASSMTNVSSLQVSSKYGRAMGGGSGAAAAGVAAGGAASSSRKHVGTYVSPYAQRR</sequence>
<dbReference type="InterPro" id="IPR000719">
    <property type="entry name" value="Prot_kinase_dom"/>
</dbReference>